<sequence>MKKFLFKTLYFFLPIIIISYPFDYIVSSYLNKSNRSLGEFEVMDDIYNSKANCDIAIYGSSRAWVHFDPKIISDSLNCKVYNFGNDGHAFDLLYLRHLEFLKHNNKPKTIILSVDVLSFRNPTGLYEAGQYLPYMLWNFDIERYTRSYNYYSRLEYFIPAVRYSGKRDELKIVSEYITKGVPAEKYRHNGYLGMDLEWNGDFDRVKAKMQAYRIKWDQERINLFDKFVNECKEMEINLILVYTPEYIEGQKFVTNRKELIKLYKKFAKKYNLKFYDYSNDEICFDKTLFYNAIHMNKKAAEIFTSKFSHVLKTELKIDR</sequence>
<dbReference type="Proteomes" id="UP001501367">
    <property type="component" value="Unassembled WGS sequence"/>
</dbReference>
<name>A0ABP7G2A1_9FLAO</name>
<evidence type="ECO:0000256" key="1">
    <source>
        <dbReference type="SAM" id="Phobius"/>
    </source>
</evidence>
<keyword evidence="1" id="KW-0812">Transmembrane</keyword>
<comment type="caution">
    <text evidence="2">The sequence shown here is derived from an EMBL/GenBank/DDBJ whole genome shotgun (WGS) entry which is preliminary data.</text>
</comment>
<gene>
    <name evidence="2" type="ORF">GCM10022422_43200</name>
</gene>
<keyword evidence="3" id="KW-1185">Reference proteome</keyword>
<dbReference type="EMBL" id="BAABDT010000007">
    <property type="protein sequence ID" value="GAA3752920.1"/>
    <property type="molecule type" value="Genomic_DNA"/>
</dbReference>
<feature type="transmembrane region" description="Helical" evidence="1">
    <location>
        <begin position="9"/>
        <end position="30"/>
    </location>
</feature>
<dbReference type="RefSeq" id="WP_345160400.1">
    <property type="nucleotide sequence ID" value="NZ_BAABDT010000007.1"/>
</dbReference>
<protein>
    <recommendedName>
        <fullName evidence="4">SGNH hydrolase-type esterase domain-containing protein</fullName>
    </recommendedName>
</protein>
<reference evidence="3" key="1">
    <citation type="journal article" date="2019" name="Int. J. Syst. Evol. Microbiol.">
        <title>The Global Catalogue of Microorganisms (GCM) 10K type strain sequencing project: providing services to taxonomists for standard genome sequencing and annotation.</title>
        <authorList>
            <consortium name="The Broad Institute Genomics Platform"/>
            <consortium name="The Broad Institute Genome Sequencing Center for Infectious Disease"/>
            <person name="Wu L."/>
            <person name="Ma J."/>
        </authorList>
    </citation>
    <scope>NUCLEOTIDE SEQUENCE [LARGE SCALE GENOMIC DNA]</scope>
    <source>
        <strain evidence="3">JCM 17336</strain>
    </source>
</reference>
<proteinExistence type="predicted"/>
<evidence type="ECO:0008006" key="4">
    <source>
        <dbReference type="Google" id="ProtNLM"/>
    </source>
</evidence>
<organism evidence="2 3">
    <name type="scientific">Flavobacterium ginsengisoli</name>
    <dbReference type="NCBI Taxonomy" id="871694"/>
    <lineage>
        <taxon>Bacteria</taxon>
        <taxon>Pseudomonadati</taxon>
        <taxon>Bacteroidota</taxon>
        <taxon>Flavobacteriia</taxon>
        <taxon>Flavobacteriales</taxon>
        <taxon>Flavobacteriaceae</taxon>
        <taxon>Flavobacterium</taxon>
    </lineage>
</organism>
<keyword evidence="1" id="KW-1133">Transmembrane helix</keyword>
<evidence type="ECO:0000313" key="3">
    <source>
        <dbReference type="Proteomes" id="UP001501367"/>
    </source>
</evidence>
<evidence type="ECO:0000313" key="2">
    <source>
        <dbReference type="EMBL" id="GAA3752920.1"/>
    </source>
</evidence>
<accession>A0ABP7G2A1</accession>
<dbReference type="SUPFAM" id="SSF52266">
    <property type="entry name" value="SGNH hydrolase"/>
    <property type="match status" value="1"/>
</dbReference>
<keyword evidence="1" id="KW-0472">Membrane</keyword>